<evidence type="ECO:0000313" key="2">
    <source>
        <dbReference type="EMBL" id="MFI2476245.1"/>
    </source>
</evidence>
<name>A0ABW7X553_9NOCA</name>
<feature type="signal peptide" evidence="1">
    <location>
        <begin position="1"/>
        <end position="22"/>
    </location>
</feature>
<comment type="caution">
    <text evidence="2">The sequence shown here is derived from an EMBL/GenBank/DDBJ whole genome shotgun (WGS) entry which is preliminary data.</text>
</comment>
<evidence type="ECO:0000256" key="1">
    <source>
        <dbReference type="SAM" id="SignalP"/>
    </source>
</evidence>
<protein>
    <submittedName>
        <fullName evidence="2">Uncharacterized protein</fullName>
    </submittedName>
</protein>
<sequence length="162" mass="17433">MRRTALLVVSVIGILLTAGCEAATNAGPSGERVAANVVEFDPNGLYGSPFAMIIDSQESARAFADWFTARVHSNPPEVVRDPGRLTGFERSAYLAVVTLTACRAPVSTELHRAGNDFHPAMLGGTDHPECYRPYTPFAVYEIPREVSAEIATVNGESLTRLP</sequence>
<keyword evidence="3" id="KW-1185">Reference proteome</keyword>
<dbReference type="EMBL" id="JBIRYO010000015">
    <property type="protein sequence ID" value="MFI2476245.1"/>
    <property type="molecule type" value="Genomic_DNA"/>
</dbReference>
<gene>
    <name evidence="2" type="ORF">ACH49W_22935</name>
</gene>
<keyword evidence="1" id="KW-0732">Signal</keyword>
<evidence type="ECO:0000313" key="3">
    <source>
        <dbReference type="Proteomes" id="UP001611415"/>
    </source>
</evidence>
<accession>A0ABW7X553</accession>
<dbReference type="Proteomes" id="UP001611415">
    <property type="component" value="Unassembled WGS sequence"/>
</dbReference>
<dbReference type="PROSITE" id="PS51257">
    <property type="entry name" value="PROKAR_LIPOPROTEIN"/>
    <property type="match status" value="1"/>
</dbReference>
<feature type="chain" id="PRO_5045223489" evidence="1">
    <location>
        <begin position="23"/>
        <end position="162"/>
    </location>
</feature>
<organism evidence="2 3">
    <name type="scientific">Nocardia xishanensis</name>
    <dbReference type="NCBI Taxonomy" id="238964"/>
    <lineage>
        <taxon>Bacteria</taxon>
        <taxon>Bacillati</taxon>
        <taxon>Actinomycetota</taxon>
        <taxon>Actinomycetes</taxon>
        <taxon>Mycobacteriales</taxon>
        <taxon>Nocardiaceae</taxon>
        <taxon>Nocardia</taxon>
    </lineage>
</organism>
<dbReference type="RefSeq" id="WP_397093585.1">
    <property type="nucleotide sequence ID" value="NZ_JBIRYO010000015.1"/>
</dbReference>
<proteinExistence type="predicted"/>
<reference evidence="2 3" key="1">
    <citation type="submission" date="2024-10" db="EMBL/GenBank/DDBJ databases">
        <title>The Natural Products Discovery Center: Release of the First 8490 Sequenced Strains for Exploring Actinobacteria Biosynthetic Diversity.</title>
        <authorList>
            <person name="Kalkreuter E."/>
            <person name="Kautsar S.A."/>
            <person name="Yang D."/>
            <person name="Bader C.D."/>
            <person name="Teijaro C.N."/>
            <person name="Fluegel L."/>
            <person name="Davis C.M."/>
            <person name="Simpson J.R."/>
            <person name="Lauterbach L."/>
            <person name="Steele A.D."/>
            <person name="Gui C."/>
            <person name="Meng S."/>
            <person name="Li G."/>
            <person name="Viehrig K."/>
            <person name="Ye F."/>
            <person name="Su P."/>
            <person name="Kiefer A.F."/>
            <person name="Nichols A."/>
            <person name="Cepeda A.J."/>
            <person name="Yan W."/>
            <person name="Fan B."/>
            <person name="Jiang Y."/>
            <person name="Adhikari A."/>
            <person name="Zheng C.-J."/>
            <person name="Schuster L."/>
            <person name="Cowan T.M."/>
            <person name="Smanski M.J."/>
            <person name="Chevrette M.G."/>
            <person name="De Carvalho L.P.S."/>
            <person name="Shen B."/>
        </authorList>
    </citation>
    <scope>NUCLEOTIDE SEQUENCE [LARGE SCALE GENOMIC DNA]</scope>
    <source>
        <strain evidence="2 3">NPDC019275</strain>
    </source>
</reference>